<sequence>MMKLARNVSAALVMSALLAALAGCQKQEGPAEKAGKEVDKAAEKVGEQVEKAGESIKDAATGDKK</sequence>
<protein>
    <submittedName>
        <fullName evidence="3">Uncharacterized protein</fullName>
    </submittedName>
</protein>
<organism evidence="3 4">
    <name type="scientific">Aromatoleum diolicum</name>
    <dbReference type="NCBI Taxonomy" id="75796"/>
    <lineage>
        <taxon>Bacteria</taxon>
        <taxon>Pseudomonadati</taxon>
        <taxon>Pseudomonadota</taxon>
        <taxon>Betaproteobacteria</taxon>
        <taxon>Rhodocyclales</taxon>
        <taxon>Rhodocyclaceae</taxon>
        <taxon>Aromatoleum</taxon>
    </lineage>
</organism>
<dbReference type="EMBL" id="WTVQ01000005">
    <property type="protein sequence ID" value="NMG73981.1"/>
    <property type="molecule type" value="Genomic_DNA"/>
</dbReference>
<accession>A0ABX1Q979</accession>
<gene>
    <name evidence="3" type="ORF">GPA25_04340</name>
</gene>
<feature type="signal peptide" evidence="2">
    <location>
        <begin position="1"/>
        <end position="22"/>
    </location>
</feature>
<evidence type="ECO:0000256" key="2">
    <source>
        <dbReference type="SAM" id="SignalP"/>
    </source>
</evidence>
<reference evidence="3 4" key="1">
    <citation type="submission" date="2019-12" db="EMBL/GenBank/DDBJ databases">
        <title>Comparative genomics gives insights into the taxonomy of the Azoarcus-Aromatoleum group and reveals separate origins of nif in the plant-associated Azoarcus and non-plant-associated Aromatoleum sub-groups.</title>
        <authorList>
            <person name="Lafos M."/>
            <person name="Maluk M."/>
            <person name="Batista M."/>
            <person name="Junghare M."/>
            <person name="Carmona M."/>
            <person name="Faoro H."/>
            <person name="Cruz L.M."/>
            <person name="Battistoni F."/>
            <person name="De Souza E."/>
            <person name="Pedrosa F."/>
            <person name="Chen W.-M."/>
            <person name="Poole P.S."/>
            <person name="Dixon R.A."/>
            <person name="James E.K."/>
        </authorList>
    </citation>
    <scope>NUCLEOTIDE SEQUENCE [LARGE SCALE GENOMIC DNA]</scope>
    <source>
        <strain evidence="3 4">22Lin</strain>
    </source>
</reference>
<proteinExistence type="predicted"/>
<dbReference type="PROSITE" id="PS51257">
    <property type="entry name" value="PROKAR_LIPOPROTEIN"/>
    <property type="match status" value="1"/>
</dbReference>
<feature type="chain" id="PRO_5045618171" evidence="2">
    <location>
        <begin position="23"/>
        <end position="65"/>
    </location>
</feature>
<dbReference type="Proteomes" id="UP000648984">
    <property type="component" value="Unassembled WGS sequence"/>
</dbReference>
<evidence type="ECO:0000313" key="4">
    <source>
        <dbReference type="Proteomes" id="UP000648984"/>
    </source>
</evidence>
<evidence type="ECO:0000256" key="1">
    <source>
        <dbReference type="SAM" id="MobiDB-lite"/>
    </source>
</evidence>
<name>A0ABX1Q979_9RHOO</name>
<comment type="caution">
    <text evidence="3">The sequence shown here is derived from an EMBL/GenBank/DDBJ whole genome shotgun (WGS) entry which is preliminary data.</text>
</comment>
<keyword evidence="4" id="KW-1185">Reference proteome</keyword>
<feature type="region of interest" description="Disordered" evidence="1">
    <location>
        <begin position="46"/>
        <end position="65"/>
    </location>
</feature>
<evidence type="ECO:0000313" key="3">
    <source>
        <dbReference type="EMBL" id="NMG73981.1"/>
    </source>
</evidence>
<keyword evidence="2" id="KW-0732">Signal</keyword>
<dbReference type="RefSeq" id="WP_169259138.1">
    <property type="nucleotide sequence ID" value="NZ_WTVQ01000005.1"/>
</dbReference>